<dbReference type="InterPro" id="IPR014721">
    <property type="entry name" value="Ribsml_uS5_D2-typ_fold_subgr"/>
</dbReference>
<evidence type="ECO:0000256" key="5">
    <source>
        <dbReference type="HAMAP-Rule" id="MF_00532"/>
    </source>
</evidence>
<evidence type="ECO:0000256" key="2">
    <source>
        <dbReference type="ARBA" id="ARBA00022980"/>
    </source>
</evidence>
<dbReference type="PANTHER" id="PTHR21569">
    <property type="entry name" value="RIBOSOMAL PROTEIN S9"/>
    <property type="match status" value="1"/>
</dbReference>
<accession>A0A7X1E2P4</accession>
<evidence type="ECO:0000256" key="1">
    <source>
        <dbReference type="ARBA" id="ARBA00005251"/>
    </source>
</evidence>
<evidence type="ECO:0000256" key="4">
    <source>
        <dbReference type="ARBA" id="ARBA00035259"/>
    </source>
</evidence>
<dbReference type="InterPro" id="IPR020568">
    <property type="entry name" value="Ribosomal_Su5_D2-typ_SF"/>
</dbReference>
<dbReference type="PANTHER" id="PTHR21569:SF1">
    <property type="entry name" value="SMALL RIBOSOMAL SUBUNIT PROTEIN US9M"/>
    <property type="match status" value="1"/>
</dbReference>
<feature type="compositionally biased region" description="Basic and acidic residues" evidence="7">
    <location>
        <begin position="97"/>
        <end position="117"/>
    </location>
</feature>
<proteinExistence type="inferred from homology"/>
<evidence type="ECO:0000313" key="9">
    <source>
        <dbReference type="Proteomes" id="UP000525652"/>
    </source>
</evidence>
<evidence type="ECO:0000256" key="6">
    <source>
        <dbReference type="RuleBase" id="RU003815"/>
    </source>
</evidence>
<evidence type="ECO:0000256" key="7">
    <source>
        <dbReference type="SAM" id="MobiDB-lite"/>
    </source>
</evidence>
<dbReference type="FunFam" id="3.30.230.10:FF:000001">
    <property type="entry name" value="30S ribosomal protein S9"/>
    <property type="match status" value="1"/>
</dbReference>
<dbReference type="GO" id="GO:0003723">
    <property type="term" value="F:RNA binding"/>
    <property type="evidence" value="ECO:0007669"/>
    <property type="project" value="TreeGrafter"/>
</dbReference>
<evidence type="ECO:0000313" key="8">
    <source>
        <dbReference type="EMBL" id="MBC2600216.1"/>
    </source>
</evidence>
<dbReference type="SUPFAM" id="SSF54211">
    <property type="entry name" value="Ribosomal protein S5 domain 2-like"/>
    <property type="match status" value="1"/>
</dbReference>
<feature type="region of interest" description="Disordered" evidence="7">
    <location>
        <begin position="97"/>
        <end position="132"/>
    </location>
</feature>
<comment type="caution">
    <text evidence="8">The sequence shown here is derived from an EMBL/GenBank/DDBJ whole genome shotgun (WGS) entry which is preliminary data.</text>
</comment>
<dbReference type="InterPro" id="IPR000754">
    <property type="entry name" value="Ribosomal_uS9"/>
</dbReference>
<dbReference type="RefSeq" id="WP_185690974.1">
    <property type="nucleotide sequence ID" value="NZ_JACHVA010000005.1"/>
</dbReference>
<dbReference type="AlphaFoldDB" id="A0A7X1E2P4"/>
<dbReference type="EMBL" id="JACHVA010000005">
    <property type="protein sequence ID" value="MBC2600216.1"/>
    <property type="molecule type" value="Genomic_DNA"/>
</dbReference>
<dbReference type="NCBIfam" id="NF001099">
    <property type="entry name" value="PRK00132.1"/>
    <property type="match status" value="1"/>
</dbReference>
<dbReference type="GO" id="GO:0022627">
    <property type="term" value="C:cytosolic small ribosomal subunit"/>
    <property type="evidence" value="ECO:0007669"/>
    <property type="project" value="TreeGrafter"/>
</dbReference>
<dbReference type="InterPro" id="IPR023035">
    <property type="entry name" value="Ribosomal_uS9_bac/plastid"/>
</dbReference>
<dbReference type="Pfam" id="PF00380">
    <property type="entry name" value="Ribosomal_S9"/>
    <property type="match status" value="1"/>
</dbReference>
<protein>
    <recommendedName>
        <fullName evidence="4 5">Small ribosomal subunit protein uS9</fullName>
    </recommendedName>
</protein>
<keyword evidence="2 5" id="KW-0689">Ribosomal protein</keyword>
<dbReference type="HAMAP" id="MF_00532_B">
    <property type="entry name" value="Ribosomal_uS9_B"/>
    <property type="match status" value="1"/>
</dbReference>
<feature type="region of interest" description="Disordered" evidence="7">
    <location>
        <begin position="1"/>
        <end position="20"/>
    </location>
</feature>
<organism evidence="8 9">
    <name type="scientific">Puniceicoccus vermicola</name>
    <dbReference type="NCBI Taxonomy" id="388746"/>
    <lineage>
        <taxon>Bacteria</taxon>
        <taxon>Pseudomonadati</taxon>
        <taxon>Verrucomicrobiota</taxon>
        <taxon>Opitutia</taxon>
        <taxon>Puniceicoccales</taxon>
        <taxon>Puniceicoccaceae</taxon>
        <taxon>Puniceicoccus</taxon>
    </lineage>
</organism>
<dbReference type="GO" id="GO:0006412">
    <property type="term" value="P:translation"/>
    <property type="evidence" value="ECO:0007669"/>
    <property type="project" value="UniProtKB-UniRule"/>
</dbReference>
<dbReference type="Gene3D" id="3.30.230.10">
    <property type="match status" value="1"/>
</dbReference>
<gene>
    <name evidence="5 8" type="primary">rpsI</name>
    <name evidence="8" type="ORF">H5P30_00305</name>
</gene>
<evidence type="ECO:0000256" key="3">
    <source>
        <dbReference type="ARBA" id="ARBA00023274"/>
    </source>
</evidence>
<name>A0A7X1E2P4_9BACT</name>
<dbReference type="PROSITE" id="PS00360">
    <property type="entry name" value="RIBOSOMAL_S9"/>
    <property type="match status" value="1"/>
</dbReference>
<reference evidence="8 9" key="1">
    <citation type="submission" date="2020-07" db="EMBL/GenBank/DDBJ databases">
        <authorList>
            <person name="Feng X."/>
        </authorList>
    </citation>
    <scope>NUCLEOTIDE SEQUENCE [LARGE SCALE GENOMIC DNA]</scope>
    <source>
        <strain evidence="8 9">JCM14086</strain>
    </source>
</reference>
<comment type="similarity">
    <text evidence="1 5 6">Belongs to the universal ribosomal protein uS9 family.</text>
</comment>
<dbReference type="InterPro" id="IPR020574">
    <property type="entry name" value="Ribosomal_uS9_CS"/>
</dbReference>
<feature type="compositionally biased region" description="Basic residues" evidence="7">
    <location>
        <begin position="118"/>
        <end position="132"/>
    </location>
</feature>
<keyword evidence="3 5" id="KW-0687">Ribonucleoprotein</keyword>
<dbReference type="GO" id="GO:0003735">
    <property type="term" value="F:structural constituent of ribosome"/>
    <property type="evidence" value="ECO:0007669"/>
    <property type="project" value="InterPro"/>
</dbReference>
<keyword evidence="9" id="KW-1185">Reference proteome</keyword>
<sequence length="132" mass="14411">MSETTTIFSATGRRKRASARVRIKPGSGEITVNGKTCAEFFPTEQAQRAVAAPLITAEKQDSFDVIARVNGGGITGQAGAVSLGIARALQKYDAELRAPLKKEGHLRRDPREKERKKTGQPGARKKFQFSKR</sequence>
<dbReference type="Proteomes" id="UP000525652">
    <property type="component" value="Unassembled WGS sequence"/>
</dbReference>